<accession>H6WNM0</accession>
<proteinExistence type="predicted"/>
<feature type="non-terminal residue" evidence="1">
    <location>
        <position position="59"/>
    </location>
</feature>
<dbReference type="AlphaFoldDB" id="H6WNM0"/>
<protein>
    <submittedName>
        <fullName evidence="1">Uncharacterized protein</fullName>
    </submittedName>
</protein>
<sequence>MARAMEVTRLASALRAADIAHPAHGLDDAGAAGVFDLGAQVRDVHVDVVGVAYVFGGIL</sequence>
<evidence type="ECO:0000313" key="1">
    <source>
        <dbReference type="EMBL" id="AFA54801.1"/>
    </source>
</evidence>
<dbReference type="EMBL" id="JQ269597">
    <property type="protein sequence ID" value="AFA54801.1"/>
    <property type="molecule type" value="Genomic_DNA"/>
</dbReference>
<organism evidence="1">
    <name type="scientific">uncultured Collinsella sp. SMG3</name>
    <dbReference type="NCBI Taxonomy" id="1131819"/>
    <lineage>
        <taxon>Bacteria</taxon>
        <taxon>Bacillati</taxon>
        <taxon>Actinomycetota</taxon>
        <taxon>Coriobacteriia</taxon>
        <taxon>Coriobacteriales</taxon>
        <taxon>Coriobacteriaceae</taxon>
        <taxon>Collinsella</taxon>
        <taxon>environmental samples</taxon>
    </lineage>
</organism>
<name>H6WNM0_9ACTN</name>
<reference evidence="1" key="1">
    <citation type="journal article" date="2012" name="ISME J.">
        <title>Functional metagenomics reveals novel salt tolerance loci from the human gut microbiome.</title>
        <authorList>
            <person name="Culligan E.P."/>
            <person name="Sleator R.D."/>
            <person name="Marchesi J.R."/>
            <person name="Hill C."/>
        </authorList>
    </citation>
    <scope>NUCLEOTIDE SEQUENCE</scope>
</reference>